<comment type="caution">
    <text evidence="1">The sequence shown here is derived from an EMBL/GenBank/DDBJ whole genome shotgun (WGS) entry which is preliminary data.</text>
</comment>
<evidence type="ECO:0000313" key="2">
    <source>
        <dbReference type="Proteomes" id="UP001602123"/>
    </source>
</evidence>
<keyword evidence="2" id="KW-1185">Reference proteome</keyword>
<protein>
    <submittedName>
        <fullName evidence="1">Uncharacterized protein</fullName>
    </submittedName>
</protein>
<organism evidence="1 2">
    <name type="scientific">Streptomyces nondiastaticus</name>
    <dbReference type="NCBI Taxonomy" id="3154512"/>
    <lineage>
        <taxon>Bacteria</taxon>
        <taxon>Bacillati</taxon>
        <taxon>Actinomycetota</taxon>
        <taxon>Actinomycetes</taxon>
        <taxon>Kitasatosporales</taxon>
        <taxon>Streptomycetaceae</taxon>
        <taxon>Streptomyces</taxon>
    </lineage>
</organism>
<accession>A0ABW6U6Q3</accession>
<name>A0ABW6U6Q3_9ACTN</name>
<gene>
    <name evidence="1" type="ORF">ACFYZM_23790</name>
</gene>
<reference evidence="1 2" key="1">
    <citation type="submission" date="2024-10" db="EMBL/GenBank/DDBJ databases">
        <title>The Natural Products Discovery Center: Release of the First 8490 Sequenced Strains for Exploring Actinobacteria Biosynthetic Diversity.</title>
        <authorList>
            <person name="Kalkreuter E."/>
            <person name="Kautsar S.A."/>
            <person name="Yang D."/>
            <person name="Bader C.D."/>
            <person name="Teijaro C.N."/>
            <person name="Fluegel L."/>
            <person name="Davis C.M."/>
            <person name="Simpson J.R."/>
            <person name="Lauterbach L."/>
            <person name="Steele A.D."/>
            <person name="Gui C."/>
            <person name="Meng S."/>
            <person name="Li G."/>
            <person name="Viehrig K."/>
            <person name="Ye F."/>
            <person name="Su P."/>
            <person name="Kiefer A.F."/>
            <person name="Nichols A."/>
            <person name="Cepeda A.J."/>
            <person name="Yan W."/>
            <person name="Fan B."/>
            <person name="Jiang Y."/>
            <person name="Adhikari A."/>
            <person name="Zheng C.-J."/>
            <person name="Schuster L."/>
            <person name="Cowan T.M."/>
            <person name="Smanski M.J."/>
            <person name="Chevrette M.G."/>
            <person name="De Carvalho L.P.S."/>
            <person name="Shen B."/>
        </authorList>
    </citation>
    <scope>NUCLEOTIDE SEQUENCE [LARGE SCALE GENOMIC DNA]</scope>
    <source>
        <strain evidence="1 2">NPDC001650</strain>
    </source>
</reference>
<proteinExistence type="predicted"/>
<sequence>MGLPGPGQGETAPLGNLYWIQARVEDQGPQEKERRLADREFITAMEYVQSAEFFRVWPEADCCGGGAAASCLPEGNGAA</sequence>
<dbReference type="EMBL" id="JBIAUT010000009">
    <property type="protein sequence ID" value="MFF4219284.1"/>
    <property type="molecule type" value="Genomic_DNA"/>
</dbReference>
<evidence type="ECO:0000313" key="1">
    <source>
        <dbReference type="EMBL" id="MFF4219284.1"/>
    </source>
</evidence>
<dbReference type="Proteomes" id="UP001602123">
    <property type="component" value="Unassembled WGS sequence"/>
</dbReference>
<dbReference type="RefSeq" id="WP_388630547.1">
    <property type="nucleotide sequence ID" value="NZ_JBIAUT010000009.1"/>
</dbReference>